<feature type="chain" id="PRO_5031465912" evidence="1">
    <location>
        <begin position="27"/>
        <end position="295"/>
    </location>
</feature>
<dbReference type="Proteomes" id="UP000517753">
    <property type="component" value="Unassembled WGS sequence"/>
</dbReference>
<accession>A0A7Y9K1R6</accession>
<keyword evidence="3" id="KW-1185">Reference proteome</keyword>
<dbReference type="RefSeq" id="WP_179509668.1">
    <property type="nucleotide sequence ID" value="NZ_JACCBY010000004.1"/>
</dbReference>
<dbReference type="AlphaFoldDB" id="A0A7Y9K1R6"/>
<evidence type="ECO:0000313" key="3">
    <source>
        <dbReference type="Proteomes" id="UP000517753"/>
    </source>
</evidence>
<sequence>MIKIVRTLQRNALTLGAALLGTGAAAQTAPTIDTEDATLGSATVGEGWIHPMLAFDARNGDFARGNYDDDRADLGRLPVHAQVGAAIDLFRAPDGKAMGWLVLRSSNGFHTPHAQERAAPRAWYESNNLAALVVTPLKGLRTAAVYTIKTSPNGVSATTHEASLSLAYAGDDGLGKLSPTFVVTTRTKGDQGVYTQAAIEPGFDLGNGERAPKLSLPIAVGTGWRGFYAADSGNRVFASAGAALEKPFLLGATHGTMRWEAVALIRDGRLAALSGPDGETATVVPLVTWSVSIAY</sequence>
<gene>
    <name evidence="2" type="ORF">HD841_003070</name>
</gene>
<evidence type="ECO:0000313" key="2">
    <source>
        <dbReference type="EMBL" id="NYD91263.1"/>
    </source>
</evidence>
<proteinExistence type="predicted"/>
<feature type="signal peptide" evidence="1">
    <location>
        <begin position="1"/>
        <end position="26"/>
    </location>
</feature>
<protein>
    <submittedName>
        <fullName evidence="2">Uncharacterized protein</fullName>
    </submittedName>
</protein>
<comment type="caution">
    <text evidence="2">The sequence shown here is derived from an EMBL/GenBank/DDBJ whole genome shotgun (WGS) entry which is preliminary data.</text>
</comment>
<organism evidence="2 3">
    <name type="scientific">Sphingomonas melonis</name>
    <dbReference type="NCBI Taxonomy" id="152682"/>
    <lineage>
        <taxon>Bacteria</taxon>
        <taxon>Pseudomonadati</taxon>
        <taxon>Pseudomonadota</taxon>
        <taxon>Alphaproteobacteria</taxon>
        <taxon>Sphingomonadales</taxon>
        <taxon>Sphingomonadaceae</taxon>
        <taxon>Sphingomonas</taxon>
    </lineage>
</organism>
<evidence type="ECO:0000256" key="1">
    <source>
        <dbReference type="SAM" id="SignalP"/>
    </source>
</evidence>
<keyword evidence="1" id="KW-0732">Signal</keyword>
<name>A0A7Y9K1R6_9SPHN</name>
<dbReference type="EMBL" id="JACCBY010000004">
    <property type="protein sequence ID" value="NYD91263.1"/>
    <property type="molecule type" value="Genomic_DNA"/>
</dbReference>
<reference evidence="2 3" key="1">
    <citation type="submission" date="2020-08" db="EMBL/GenBank/DDBJ databases">
        <title>The Agave Microbiome: Exploring the role of microbial communities in plant adaptations to desert environments.</title>
        <authorList>
            <person name="Partida-Martinez L.P."/>
        </authorList>
    </citation>
    <scope>NUCLEOTIDE SEQUENCE [LARGE SCALE GENOMIC DNA]</scope>
    <source>
        <strain evidence="2 3">AS2.3</strain>
    </source>
</reference>